<accession>C6RHB6</accession>
<dbReference type="AlphaFoldDB" id="C6RHB6"/>
<dbReference type="Proteomes" id="UP000003107">
    <property type="component" value="Unassembled WGS sequence"/>
</dbReference>
<name>C6RHB6_9BACT</name>
<reference evidence="1 2" key="1">
    <citation type="submission" date="2009-07" db="EMBL/GenBank/DDBJ databases">
        <authorList>
            <person name="Madupu R."/>
            <person name="Sebastian Y."/>
            <person name="Durkin A.S."/>
            <person name="Torralba M."/>
            <person name="Methe B."/>
            <person name="Sutton G.G."/>
            <person name="Strausberg R.L."/>
            <person name="Nelson K.E."/>
        </authorList>
    </citation>
    <scope>NUCLEOTIDE SEQUENCE [LARGE SCALE GENOMIC DNA]</scope>
    <source>
        <strain evidence="1 2">RM3277</strain>
    </source>
</reference>
<keyword evidence="2" id="KW-1185">Reference proteome</keyword>
<dbReference type="STRING" id="553219.CAMSH0001_0743"/>
<proteinExistence type="predicted"/>
<dbReference type="EMBL" id="ACVQ01000027">
    <property type="protein sequence ID" value="EET79133.1"/>
    <property type="molecule type" value="Genomic_DNA"/>
</dbReference>
<evidence type="ECO:0000313" key="1">
    <source>
        <dbReference type="EMBL" id="EET79133.1"/>
    </source>
</evidence>
<sequence>MTLEKLNLINVNFRQRVNSLNRCVKFKNSNLHFQGAGLGG</sequence>
<comment type="caution">
    <text evidence="1">The sequence shown here is derived from an EMBL/GenBank/DDBJ whole genome shotgun (WGS) entry which is preliminary data.</text>
</comment>
<organism evidence="1 2">
    <name type="scientific">Campylobacter showae RM3277</name>
    <dbReference type="NCBI Taxonomy" id="553219"/>
    <lineage>
        <taxon>Bacteria</taxon>
        <taxon>Pseudomonadati</taxon>
        <taxon>Campylobacterota</taxon>
        <taxon>Epsilonproteobacteria</taxon>
        <taxon>Campylobacterales</taxon>
        <taxon>Campylobacteraceae</taxon>
        <taxon>Campylobacter</taxon>
    </lineage>
</organism>
<protein>
    <submittedName>
        <fullName evidence="1">Uncharacterized protein</fullName>
    </submittedName>
</protein>
<evidence type="ECO:0000313" key="2">
    <source>
        <dbReference type="Proteomes" id="UP000003107"/>
    </source>
</evidence>
<gene>
    <name evidence="1" type="ORF">CAMSH0001_0743</name>
</gene>